<comment type="caution">
    <text evidence="1">The sequence shown here is derived from an EMBL/GenBank/DDBJ whole genome shotgun (WGS) entry which is preliminary data.</text>
</comment>
<name>A0AC61R9P1_9FIRM</name>
<reference evidence="1" key="1">
    <citation type="submission" date="2019-04" db="EMBL/GenBank/DDBJ databases">
        <title>Microbes associate with the intestines of laboratory mice.</title>
        <authorList>
            <person name="Navarre W."/>
            <person name="Wong E."/>
            <person name="Huang K."/>
            <person name="Tropini C."/>
            <person name="Ng K."/>
            <person name="Yu B."/>
        </authorList>
    </citation>
    <scope>NUCLEOTIDE SEQUENCE</scope>
    <source>
        <strain evidence="1">NM09_H32</strain>
    </source>
</reference>
<evidence type="ECO:0000313" key="2">
    <source>
        <dbReference type="Proteomes" id="UP000308836"/>
    </source>
</evidence>
<gene>
    <name evidence="1" type="ORF">E5336_02825</name>
</gene>
<sequence>MNQIAKDWVDYEVIDTGNKEKLERWNDVVLRRPDPVAIWPIEQETPWNKADAVYHRSNKGGGSWEYKKQLKEEWTIAYKDLRFKISPTGFKHTGLFPEQASNWDFMMDTIRKAEKNGRKDIKILNLFAYTGGATMACAKAGAAEVVHVDASKGINEWAKENMRLNHLEDHTIRFIVDDVLKFIQREIRRGRKYDGIVMDPPSYGRGPKNEVWKLENQLYELVSEAAKLLSDDPLFLIVNCYTTGFSLCTLDEVLKRAIKQKGEIEVGENLLPVTTNEGVLPCGIFGRWTPDKK</sequence>
<accession>A0AC61R9P1</accession>
<dbReference type="EMBL" id="SRYG01000004">
    <property type="protein sequence ID" value="TGY66741.1"/>
    <property type="molecule type" value="Genomic_DNA"/>
</dbReference>
<protein>
    <submittedName>
        <fullName evidence="1">SAM-dependent methyltransferase</fullName>
    </submittedName>
</protein>
<keyword evidence="1" id="KW-0489">Methyltransferase</keyword>
<proteinExistence type="predicted"/>
<keyword evidence="2" id="KW-1185">Reference proteome</keyword>
<evidence type="ECO:0000313" key="1">
    <source>
        <dbReference type="EMBL" id="TGY66741.1"/>
    </source>
</evidence>
<organism evidence="1 2">
    <name type="scientific">Dubosiella muris</name>
    <dbReference type="NCBI Taxonomy" id="3038133"/>
    <lineage>
        <taxon>Bacteria</taxon>
        <taxon>Bacillati</taxon>
        <taxon>Bacillota</taxon>
        <taxon>Erysipelotrichia</taxon>
        <taxon>Erysipelotrichales</taxon>
        <taxon>Erysipelotrichaceae</taxon>
        <taxon>Dubosiella</taxon>
    </lineage>
</organism>
<dbReference type="Proteomes" id="UP000308836">
    <property type="component" value="Unassembled WGS sequence"/>
</dbReference>
<keyword evidence="1" id="KW-0808">Transferase</keyword>